<gene>
    <name evidence="2" type="ORF">AAEO60_11750</name>
</gene>
<dbReference type="Proteomes" id="UP001497045">
    <property type="component" value="Unassembled WGS sequence"/>
</dbReference>
<protein>
    <submittedName>
        <fullName evidence="2">Uncharacterized protein</fullName>
    </submittedName>
</protein>
<keyword evidence="1" id="KW-0812">Transmembrane</keyword>
<reference evidence="2 3" key="1">
    <citation type="submission" date="2024-04" db="EMBL/GenBank/DDBJ databases">
        <title>Aurantiacibacter sp. DGU6 16S ribosomal RNA gene Genome sequencing and assembly.</title>
        <authorList>
            <person name="Park S."/>
        </authorList>
    </citation>
    <scope>NUCLEOTIDE SEQUENCE [LARGE SCALE GENOMIC DNA]</scope>
    <source>
        <strain evidence="2 3">DGU6</strain>
    </source>
</reference>
<evidence type="ECO:0000313" key="2">
    <source>
        <dbReference type="EMBL" id="MEL1251341.1"/>
    </source>
</evidence>
<evidence type="ECO:0000256" key="1">
    <source>
        <dbReference type="SAM" id="Phobius"/>
    </source>
</evidence>
<name>A0ABU9IG03_9SPHN</name>
<sequence>MAVFNRFEDPATERDYVAGERAKWRPGVRWLTVIAMGIFVVFALMNPIFFTAETLALYNVVSMAMIVSLIVAYIVIGREEYLRWRWFDPLMFTLLAVAAVVLMQELARRGRLQPARLRLLG</sequence>
<dbReference type="EMBL" id="JBBYHV010000002">
    <property type="protein sequence ID" value="MEL1251341.1"/>
    <property type="molecule type" value="Genomic_DNA"/>
</dbReference>
<accession>A0ABU9IG03</accession>
<dbReference type="RefSeq" id="WP_341673898.1">
    <property type="nucleotide sequence ID" value="NZ_JBBYHV010000002.1"/>
</dbReference>
<proteinExistence type="predicted"/>
<keyword evidence="1" id="KW-1133">Transmembrane helix</keyword>
<keyword evidence="3" id="KW-1185">Reference proteome</keyword>
<feature type="transmembrane region" description="Helical" evidence="1">
    <location>
        <begin position="89"/>
        <end position="107"/>
    </location>
</feature>
<keyword evidence="1" id="KW-0472">Membrane</keyword>
<comment type="caution">
    <text evidence="2">The sequence shown here is derived from an EMBL/GenBank/DDBJ whole genome shotgun (WGS) entry which is preliminary data.</text>
</comment>
<organism evidence="2 3">
    <name type="scientific">Aurantiacibacter gilvus</name>
    <dbReference type="NCBI Taxonomy" id="3139141"/>
    <lineage>
        <taxon>Bacteria</taxon>
        <taxon>Pseudomonadati</taxon>
        <taxon>Pseudomonadota</taxon>
        <taxon>Alphaproteobacteria</taxon>
        <taxon>Sphingomonadales</taxon>
        <taxon>Erythrobacteraceae</taxon>
        <taxon>Aurantiacibacter</taxon>
    </lineage>
</organism>
<evidence type="ECO:0000313" key="3">
    <source>
        <dbReference type="Proteomes" id="UP001497045"/>
    </source>
</evidence>
<feature type="transmembrane region" description="Helical" evidence="1">
    <location>
        <begin position="30"/>
        <end position="50"/>
    </location>
</feature>
<feature type="transmembrane region" description="Helical" evidence="1">
    <location>
        <begin position="56"/>
        <end position="77"/>
    </location>
</feature>